<protein>
    <recommendedName>
        <fullName evidence="3">DUF4878 domain-containing protein</fullName>
    </recommendedName>
</protein>
<evidence type="ECO:0000313" key="2">
    <source>
        <dbReference type="Proteomes" id="UP001151071"/>
    </source>
</evidence>
<evidence type="ECO:0000313" key="1">
    <source>
        <dbReference type="EMBL" id="MDA5109788.1"/>
    </source>
</evidence>
<evidence type="ECO:0008006" key="3">
    <source>
        <dbReference type="Google" id="ProtNLM"/>
    </source>
</evidence>
<dbReference type="Proteomes" id="UP001151071">
    <property type="component" value="Unassembled WGS sequence"/>
</dbReference>
<name>A0A9X3Z4G6_9BACL</name>
<dbReference type="EMBL" id="JAPYYP010000021">
    <property type="protein sequence ID" value="MDA5109788.1"/>
    <property type="molecule type" value="Genomic_DNA"/>
</dbReference>
<organism evidence="1 2">
    <name type="scientific">Brevibacillus thermoruber</name>
    <dbReference type="NCBI Taxonomy" id="33942"/>
    <lineage>
        <taxon>Bacteria</taxon>
        <taxon>Bacillati</taxon>
        <taxon>Bacillota</taxon>
        <taxon>Bacilli</taxon>
        <taxon>Bacillales</taxon>
        <taxon>Paenibacillaceae</taxon>
        <taxon>Brevibacillus</taxon>
    </lineage>
</organism>
<comment type="caution">
    <text evidence="1">The sequence shown here is derived from an EMBL/GenBank/DDBJ whole genome shotgun (WGS) entry which is preliminary data.</text>
</comment>
<gene>
    <name evidence="1" type="ORF">O3V59_15580</name>
</gene>
<dbReference type="AlphaFoldDB" id="A0A9X3Z4G6"/>
<keyword evidence="2" id="KW-1185">Reference proteome</keyword>
<sequence length="137" mass="15618">MQISPFIQMGKRKKAIAGFAVLLAAIVYAFYTFWYNTPEKALERYLSLIVSKQGEEAYEYVYKESGSYYPKRGDFVHSAKTTKLLDFKVLGVTKADNTSTEVKVLLQFARLDKEKVFTMKKVFGKWQVVLHGPDGNG</sequence>
<proteinExistence type="predicted"/>
<reference evidence="1" key="1">
    <citation type="submission" date="2022-12" db="EMBL/GenBank/DDBJ databases">
        <title>Draft genome sequence of the thermophilic strain Brevibacillus thermoruber HT42, isolated from Los Humeros, Puebla, Mexico, with biotechnological potential.</title>
        <authorList>
            <person name="Lara Sanchez J."/>
            <person name="Solis Palacios R."/>
            <person name="Bustos Baena A.S."/>
            <person name="Ruz Baez A.E."/>
            <person name="Espinosa Luna G."/>
            <person name="Oliart Ros R.M."/>
        </authorList>
    </citation>
    <scope>NUCLEOTIDE SEQUENCE</scope>
    <source>
        <strain evidence="1">HT42</strain>
    </source>
</reference>
<dbReference type="RefSeq" id="WP_271140504.1">
    <property type="nucleotide sequence ID" value="NZ_JAPYYP010000021.1"/>
</dbReference>
<accession>A0A9X3Z4G6</accession>